<organism evidence="3 4">
    <name type="scientific">Podospora bellae-mahoneyi</name>
    <dbReference type="NCBI Taxonomy" id="2093777"/>
    <lineage>
        <taxon>Eukaryota</taxon>
        <taxon>Fungi</taxon>
        <taxon>Dikarya</taxon>
        <taxon>Ascomycota</taxon>
        <taxon>Pezizomycotina</taxon>
        <taxon>Sordariomycetes</taxon>
        <taxon>Sordariomycetidae</taxon>
        <taxon>Sordariales</taxon>
        <taxon>Podosporaceae</taxon>
        <taxon>Podospora</taxon>
    </lineage>
</organism>
<feature type="compositionally biased region" description="Basic and acidic residues" evidence="1">
    <location>
        <begin position="432"/>
        <end position="444"/>
    </location>
</feature>
<feature type="compositionally biased region" description="Basic and acidic residues" evidence="1">
    <location>
        <begin position="307"/>
        <end position="317"/>
    </location>
</feature>
<keyword evidence="2" id="KW-0472">Membrane</keyword>
<feature type="compositionally biased region" description="Low complexity" evidence="1">
    <location>
        <begin position="740"/>
        <end position="749"/>
    </location>
</feature>
<keyword evidence="2" id="KW-0812">Transmembrane</keyword>
<feature type="region of interest" description="Disordered" evidence="1">
    <location>
        <begin position="551"/>
        <end position="627"/>
    </location>
</feature>
<feature type="transmembrane region" description="Helical" evidence="2">
    <location>
        <begin position="20"/>
        <end position="39"/>
    </location>
</feature>
<keyword evidence="2" id="KW-1133">Transmembrane helix</keyword>
<feature type="region of interest" description="Disordered" evidence="1">
    <location>
        <begin position="424"/>
        <end position="470"/>
    </location>
</feature>
<dbReference type="Proteomes" id="UP001322138">
    <property type="component" value="Unassembled WGS sequence"/>
</dbReference>
<evidence type="ECO:0000256" key="2">
    <source>
        <dbReference type="SAM" id="Phobius"/>
    </source>
</evidence>
<accession>A0ABR0FQ52</accession>
<evidence type="ECO:0000256" key="1">
    <source>
        <dbReference type="SAM" id="MobiDB-lite"/>
    </source>
</evidence>
<evidence type="ECO:0000313" key="3">
    <source>
        <dbReference type="EMBL" id="KAK4645239.1"/>
    </source>
</evidence>
<gene>
    <name evidence="3" type="ORF">QC761_001150</name>
</gene>
<feature type="compositionally biased region" description="Low complexity" evidence="1">
    <location>
        <begin position="799"/>
        <end position="820"/>
    </location>
</feature>
<comment type="caution">
    <text evidence="3">The sequence shown here is derived from an EMBL/GenBank/DDBJ whole genome shotgun (WGS) entry which is preliminary data.</text>
</comment>
<feature type="compositionally biased region" description="Basic and acidic residues" evidence="1">
    <location>
        <begin position="453"/>
        <end position="466"/>
    </location>
</feature>
<keyword evidence="4" id="KW-1185">Reference proteome</keyword>
<feature type="compositionally biased region" description="Basic and acidic residues" evidence="1">
    <location>
        <begin position="656"/>
        <end position="668"/>
    </location>
</feature>
<dbReference type="RefSeq" id="XP_062734215.1">
    <property type="nucleotide sequence ID" value="XM_062871926.1"/>
</dbReference>
<name>A0ABR0FQ52_9PEZI</name>
<dbReference type="EMBL" id="JAFFGZ010000004">
    <property type="protein sequence ID" value="KAK4645239.1"/>
    <property type="molecule type" value="Genomic_DNA"/>
</dbReference>
<dbReference type="GeneID" id="87890997"/>
<feature type="region of interest" description="Disordered" evidence="1">
    <location>
        <begin position="256"/>
        <end position="400"/>
    </location>
</feature>
<feature type="compositionally biased region" description="Basic and acidic residues" evidence="1">
    <location>
        <begin position="570"/>
        <end position="579"/>
    </location>
</feature>
<feature type="compositionally biased region" description="Low complexity" evidence="1">
    <location>
        <begin position="614"/>
        <end position="627"/>
    </location>
</feature>
<feature type="compositionally biased region" description="Low complexity" evidence="1">
    <location>
        <begin position="267"/>
        <end position="284"/>
    </location>
</feature>
<feature type="compositionally biased region" description="Basic and acidic residues" evidence="1">
    <location>
        <begin position="589"/>
        <end position="612"/>
    </location>
</feature>
<dbReference type="PANTHER" id="PTHR37538">
    <property type="entry name" value="BTB DOMAIN-CONTAINING PROTEIN"/>
    <property type="match status" value="1"/>
</dbReference>
<reference evidence="3 4" key="1">
    <citation type="journal article" date="2023" name="bioRxiv">
        <title>High-quality genome assemblies of four members of thePodospora anserinaspecies complex.</title>
        <authorList>
            <person name="Ament-Velasquez S.L."/>
            <person name="Vogan A.A."/>
            <person name="Wallerman O."/>
            <person name="Hartmann F."/>
            <person name="Gautier V."/>
            <person name="Silar P."/>
            <person name="Giraud T."/>
            <person name="Johannesson H."/>
        </authorList>
    </citation>
    <scope>NUCLEOTIDE SEQUENCE [LARGE SCALE GENOMIC DNA]</scope>
    <source>
        <strain evidence="3 4">CBS 112042</strain>
    </source>
</reference>
<proteinExistence type="predicted"/>
<evidence type="ECO:0000313" key="4">
    <source>
        <dbReference type="Proteomes" id="UP001322138"/>
    </source>
</evidence>
<dbReference type="PANTHER" id="PTHR37538:SF1">
    <property type="entry name" value="BTB DOMAIN-CONTAINING PROTEIN"/>
    <property type="match status" value="1"/>
</dbReference>
<sequence length="854" mass="92357">MKTDLYNLDLHFTVEPSSLIRAALLTLVALLVATISTLTSEAMARKKKSGAARKGIDGQLALPRHDMDPRPETSPYASPTCTVPFASPLTLPKDILLRSPRLHAAYEDNLPELPEISDDVGHVLVHYLHTGTYETLKPKAADDLPRQIAELKTSIQAYAAAKHYDLPDLMKLAEAKIERYGEGLPLPSLLEVARDAHPNLCDNDDWFLNFLRAKIRPHLKDAKALRESDLLDQISNILSPNRVLLRTVLEIFCESYVPKPQPPPPSQQAAPQQPQSQQQQQQPSTPGSSRATSPPPAPGTPMSNIDLRSRTISREDSFPTPSSRKSTKTAVPWPSQDEMNGTDGQHDLPNEASSDPFLPALPVQTSEQVQVEEPLAQSKPVFELDPISETPTVVEHEEPAREAFREVVEEIKVKAHEQVHTEDLAHLAPVLGEEKEEKEKKVEKLGPVPTLAKQRERADSGKHIDMDPEPAGELRALPVLQEGSTSSVPIVISDKVPALEPKINTRAALRQADSGFWSEIDTASEHEQAVVGKEALAPAVVEVEVPLTPPLQEVLPVAEINELDSAPSKAGDDQERDQNKPSVAAPINDKAELDSPKDEAKEEASEPAKEEAETASQPALSALLPSPKPAIALPSKLELPAEIFEAVSASVAEDTQEQKEEDKKDQMEKSVFPATHLSQEGPSISKEPEVAEAAPAPKVEVENTVTQGTPEDADKVPDVADTVGPAESQTAEQKPQPESEPAAPTVEQPQPVPVVPKASRARSLRSLKNGVMGRGSSSSLHLALARTRSKFSSSNKNLPISVSVPAAESSSAPKPEAEAPTIKGKSQSPAVVSGSGGGWKKKLFRYPVLFGRGM</sequence>
<feature type="region of interest" description="Disordered" evidence="1">
    <location>
        <begin position="650"/>
        <end position="836"/>
    </location>
</feature>
<feature type="region of interest" description="Disordered" evidence="1">
    <location>
        <begin position="44"/>
        <end position="79"/>
    </location>
</feature>
<protein>
    <submittedName>
        <fullName evidence="3">Uncharacterized protein</fullName>
    </submittedName>
</protein>